<reference evidence="3 4" key="1">
    <citation type="journal article" date="2011" name="Proc. Natl. Acad. Sci. U.S.A.">
        <title>Evolutionary erosion of yeast sex chromosomes by mating-type switching accidents.</title>
        <authorList>
            <person name="Gordon J.L."/>
            <person name="Armisen D."/>
            <person name="Proux-Wera E."/>
            <person name="Oheigeartaigh S.S."/>
            <person name="Byrne K.P."/>
            <person name="Wolfe K.H."/>
        </authorList>
    </citation>
    <scope>NUCLEOTIDE SEQUENCE [LARGE SCALE GENOMIC DNA]</scope>
    <source>
        <strain evidence="4">ATCC 10662 / CBS 1146 / NBRC 0425 / NCYC 2629 / NRRL Y-866</strain>
    </source>
</reference>
<dbReference type="EMBL" id="HE616743">
    <property type="protein sequence ID" value="CCE90687.1"/>
    <property type="molecule type" value="Genomic_DNA"/>
</dbReference>
<dbReference type="InterPro" id="IPR017850">
    <property type="entry name" value="Alkaline_phosphatase_core_sf"/>
</dbReference>
<proteinExistence type="predicted"/>
<dbReference type="AlphaFoldDB" id="G8ZPZ3"/>
<dbReference type="OrthoDB" id="415411at2759"/>
<feature type="region of interest" description="Disordered" evidence="1">
    <location>
        <begin position="567"/>
        <end position="630"/>
    </location>
</feature>
<dbReference type="HOGENOM" id="CLU_017594_3_1_1"/>
<feature type="transmembrane region" description="Helical" evidence="2">
    <location>
        <begin position="71"/>
        <end position="93"/>
    </location>
</feature>
<name>G8ZPZ3_TORDE</name>
<dbReference type="GO" id="GO:0009141">
    <property type="term" value="P:nucleoside triphosphate metabolic process"/>
    <property type="evidence" value="ECO:0007669"/>
    <property type="project" value="TreeGrafter"/>
</dbReference>
<dbReference type="Proteomes" id="UP000005627">
    <property type="component" value="Chromosome 2"/>
</dbReference>
<dbReference type="SUPFAM" id="SSF53649">
    <property type="entry name" value="Alkaline phosphatase-like"/>
    <property type="match status" value="1"/>
</dbReference>
<keyword evidence="2" id="KW-0812">Transmembrane</keyword>
<dbReference type="InParanoid" id="G8ZPZ3"/>
<evidence type="ECO:0000313" key="4">
    <source>
        <dbReference type="Proteomes" id="UP000005627"/>
    </source>
</evidence>
<evidence type="ECO:0000256" key="2">
    <source>
        <dbReference type="SAM" id="Phobius"/>
    </source>
</evidence>
<keyword evidence="2" id="KW-1133">Transmembrane helix</keyword>
<dbReference type="PANTHER" id="PTHR10151:SF120">
    <property type="entry name" value="BIS(5'-ADENOSYL)-TRIPHOSPHATASE"/>
    <property type="match status" value="1"/>
</dbReference>
<dbReference type="GeneID" id="11504924"/>
<dbReference type="Gene3D" id="3.40.720.10">
    <property type="entry name" value="Alkaline Phosphatase, subunit A"/>
    <property type="match status" value="1"/>
</dbReference>
<feature type="compositionally biased region" description="Low complexity" evidence="1">
    <location>
        <begin position="609"/>
        <end position="627"/>
    </location>
</feature>
<dbReference type="Pfam" id="PF01663">
    <property type="entry name" value="Phosphodiest"/>
    <property type="match status" value="1"/>
</dbReference>
<evidence type="ECO:0000313" key="3">
    <source>
        <dbReference type="EMBL" id="CCE90687.1"/>
    </source>
</evidence>
<keyword evidence="4" id="KW-1185">Reference proteome</keyword>
<dbReference type="FunCoup" id="G8ZPZ3">
    <property type="interactions" value="214"/>
</dbReference>
<feature type="compositionally biased region" description="Acidic residues" evidence="1">
    <location>
        <begin position="568"/>
        <end position="608"/>
    </location>
</feature>
<gene>
    <name evidence="3" type="primary">TDEL0B05580</name>
    <name evidence="3" type="ORF">TDEL_0B05580</name>
</gene>
<dbReference type="KEGG" id="tdl:TDEL_0B05580"/>
<dbReference type="STRING" id="1076872.G8ZPZ3"/>
<dbReference type="InterPro" id="IPR002591">
    <property type="entry name" value="Phosphodiest/P_Trfase"/>
</dbReference>
<dbReference type="Gene3D" id="3.30.1360.180">
    <property type="match status" value="1"/>
</dbReference>
<dbReference type="GO" id="GO:0017111">
    <property type="term" value="F:ribonucleoside triphosphate phosphatase activity"/>
    <property type="evidence" value="ECO:0007669"/>
    <property type="project" value="TreeGrafter"/>
</dbReference>
<organism evidence="3 4">
    <name type="scientific">Torulaspora delbrueckii</name>
    <name type="common">Yeast</name>
    <name type="synonym">Candida colliculosa</name>
    <dbReference type="NCBI Taxonomy" id="4950"/>
    <lineage>
        <taxon>Eukaryota</taxon>
        <taxon>Fungi</taxon>
        <taxon>Dikarya</taxon>
        <taxon>Ascomycota</taxon>
        <taxon>Saccharomycotina</taxon>
        <taxon>Saccharomycetes</taxon>
        <taxon>Saccharomycetales</taxon>
        <taxon>Saccharomycetaceae</taxon>
        <taxon>Torulaspora</taxon>
    </lineage>
</organism>
<dbReference type="CDD" id="cd16018">
    <property type="entry name" value="Enpp"/>
    <property type="match status" value="1"/>
</dbReference>
<sequence>MSELDNNSVLSQDFLDDPHNVTLWTRARYWLRQKLHRTSDWRPQGIPLYDLDSQGRSLDDSLLKRPRSFRWLWQLLATVLFAAITLTVVIGVISTTGKTPKGVNFDPHNQYWNGSHAFYPLTVVVSLDGFHPSLISERFTPFLHGLYTLNYTDKITSSPYMFPSFPSQTFPNHWTLVTGKYPRDHGIVSNVFWDQELQEEFHPGVLDPRVWANASTPIWEVLQTAYNHQGDFPFKVAAHMWPGSDVDYSSVDSVPIERTPYYKDDFDAAESLDAKLKRVLEFVDMGSLEERPQLVLSYVPQVDAFGHHHGYPIADKKNKNFREFTEVLSGVDRYVEGIVYGLEARNVSQFANVIIVSDHGMSNIENPAHIVVWEDLLDKQLRKRVEHAYGEGPMLAVTPRDHSDTNELYREITKSLKELGDLGSKFTVYLNGNFPERFQLNDVGNKRIAPIWIIPEPGYAVMNQAFAKKQKDKIVGNHGYDNHTPEMRSLFIAMGPFFERGYVEPFENVELFDLLCDLNGVAMRDRFGDTQDTLFYKKFMQDEFEDDFAYLETLYGNGTSYNQIWAGETEEEEDEDEDEDDEKIEGEESESNSDSESDSDSEDEDVSEEPTPTSSAEAATATATASSWLDSLTQEAEELVQEVVDEIQDLINNNVT</sequence>
<dbReference type="PANTHER" id="PTHR10151">
    <property type="entry name" value="ECTONUCLEOTIDE PYROPHOSPHATASE/PHOSPHODIESTERASE"/>
    <property type="match status" value="1"/>
</dbReference>
<keyword evidence="2" id="KW-0472">Membrane</keyword>
<protein>
    <submittedName>
        <fullName evidence="3">Uncharacterized protein</fullName>
    </submittedName>
</protein>
<evidence type="ECO:0000256" key="1">
    <source>
        <dbReference type="SAM" id="MobiDB-lite"/>
    </source>
</evidence>
<dbReference type="RefSeq" id="XP_003679898.1">
    <property type="nucleotide sequence ID" value="XM_003679850.1"/>
</dbReference>
<accession>G8ZPZ3</accession>
<dbReference type="GO" id="GO:0047429">
    <property type="term" value="F:nucleoside triphosphate diphosphatase activity"/>
    <property type="evidence" value="ECO:0007669"/>
    <property type="project" value="TreeGrafter"/>
</dbReference>
<dbReference type="eggNOG" id="KOG2645">
    <property type="taxonomic scope" value="Eukaryota"/>
</dbReference>